<gene>
    <name evidence="2" type="ORF">HYR64_00640</name>
</gene>
<comment type="caution">
    <text evidence="2">The sequence shown here is derived from an EMBL/GenBank/DDBJ whole genome shotgun (WGS) entry which is preliminary data.</text>
</comment>
<dbReference type="AlphaFoldDB" id="A0A931LQR8"/>
<name>A0A931LQR8_FIMGI</name>
<evidence type="ECO:0000256" key="1">
    <source>
        <dbReference type="SAM" id="MobiDB-lite"/>
    </source>
</evidence>
<feature type="region of interest" description="Disordered" evidence="1">
    <location>
        <begin position="29"/>
        <end position="89"/>
    </location>
</feature>
<proteinExistence type="predicted"/>
<evidence type="ECO:0000313" key="3">
    <source>
        <dbReference type="Proteomes" id="UP000727962"/>
    </source>
</evidence>
<dbReference type="Proteomes" id="UP000727962">
    <property type="component" value="Unassembled WGS sequence"/>
</dbReference>
<evidence type="ECO:0000313" key="2">
    <source>
        <dbReference type="EMBL" id="MBI1755599.1"/>
    </source>
</evidence>
<protein>
    <submittedName>
        <fullName evidence="2">Uncharacterized protein</fullName>
    </submittedName>
</protein>
<accession>A0A931LQR8</accession>
<reference evidence="2" key="1">
    <citation type="submission" date="2020-07" db="EMBL/GenBank/DDBJ databases">
        <title>Huge and variable diversity of episymbiotic CPR bacteria and DPANN archaea in groundwater ecosystems.</title>
        <authorList>
            <person name="He C.Y."/>
            <person name="Keren R."/>
            <person name="Whittaker M."/>
            <person name="Farag I.F."/>
            <person name="Doudna J."/>
            <person name="Cate J.H.D."/>
            <person name="Banfield J.F."/>
        </authorList>
    </citation>
    <scope>NUCLEOTIDE SEQUENCE</scope>
    <source>
        <strain evidence="2">NC_groundwater_17_Pr7_B-0.1um_64_12</strain>
    </source>
</reference>
<organism evidence="2 3">
    <name type="scientific">Fimbriimonas ginsengisoli</name>
    <dbReference type="NCBI Taxonomy" id="1005039"/>
    <lineage>
        <taxon>Bacteria</taxon>
        <taxon>Bacillati</taxon>
        <taxon>Armatimonadota</taxon>
        <taxon>Fimbriimonadia</taxon>
        <taxon>Fimbriimonadales</taxon>
        <taxon>Fimbriimonadaceae</taxon>
        <taxon>Fimbriimonas</taxon>
    </lineage>
</organism>
<sequence length="194" mass="20115">MDDKKKIAVIAILFAFLLGVGAFQFVRSSGQPAPVSPKVKATAAADTGDKPAAKNPLFAQDLQERDPFHPGTLPPLPGATPLTPAPTPQPPSFRRNVLDQIPPFRIDKSGSLPPAGAIAGLPNMGGFGYQLAGVILGDRSAAVFVDGQGSQRLVQLGAAIDGDSRLVGLEKGRATVNFRGQILKLSSGGNTRAN</sequence>
<dbReference type="EMBL" id="JACOSL010000004">
    <property type="protein sequence ID" value="MBI1755599.1"/>
    <property type="molecule type" value="Genomic_DNA"/>
</dbReference>
<feature type="compositionally biased region" description="Pro residues" evidence="1">
    <location>
        <begin position="72"/>
        <end position="89"/>
    </location>
</feature>